<dbReference type="Pfam" id="PF00097">
    <property type="entry name" value="zf-C3HC4"/>
    <property type="match status" value="1"/>
</dbReference>
<gene>
    <name evidence="6" type="ORF">QYE76_060948</name>
</gene>
<accession>A0AAD8W4S3</accession>
<evidence type="ECO:0000256" key="3">
    <source>
        <dbReference type="ARBA" id="ARBA00022833"/>
    </source>
</evidence>
<evidence type="ECO:0000256" key="4">
    <source>
        <dbReference type="PROSITE-ProRule" id="PRU00175"/>
    </source>
</evidence>
<sequence length="280" mass="32105">MAAAADASASSSGAARSDAAAAGASAACPCPICLEAFRDEAYLDACLHSFCFKCITQWVKIVASKHEEPLSSVKCPLCKTENVSIIHAFDGESFQRHYIEQDRGKRYLSDTQEFISQIYNTREIPDDASSVEQYWKQRKYLRKNMWLEMWLRQEIQALTQVENVETIVYHIHGVIESFMKRQEKLHTLKQTLPEQTREEFRSLLSDTARPFLLGRTARFVAEVELFLISQRNIDAYSRARVQRFTESASHVAREQDALPRDRPLEDHYLYLLSDETGGEI</sequence>
<dbReference type="Gene3D" id="3.30.40.10">
    <property type="entry name" value="Zinc/RING finger domain, C3HC4 (zinc finger)"/>
    <property type="match status" value="1"/>
</dbReference>
<protein>
    <recommendedName>
        <fullName evidence="5">RING-type domain-containing protein</fullName>
    </recommendedName>
</protein>
<keyword evidence="1" id="KW-0479">Metal-binding</keyword>
<dbReference type="SUPFAM" id="SSF57850">
    <property type="entry name" value="RING/U-box"/>
    <property type="match status" value="1"/>
</dbReference>
<evidence type="ECO:0000313" key="7">
    <source>
        <dbReference type="Proteomes" id="UP001231189"/>
    </source>
</evidence>
<dbReference type="PROSITE" id="PS50089">
    <property type="entry name" value="ZF_RING_2"/>
    <property type="match status" value="1"/>
</dbReference>
<keyword evidence="7" id="KW-1185">Reference proteome</keyword>
<organism evidence="6 7">
    <name type="scientific">Lolium multiflorum</name>
    <name type="common">Italian ryegrass</name>
    <name type="synonym">Lolium perenne subsp. multiflorum</name>
    <dbReference type="NCBI Taxonomy" id="4521"/>
    <lineage>
        <taxon>Eukaryota</taxon>
        <taxon>Viridiplantae</taxon>
        <taxon>Streptophyta</taxon>
        <taxon>Embryophyta</taxon>
        <taxon>Tracheophyta</taxon>
        <taxon>Spermatophyta</taxon>
        <taxon>Magnoliopsida</taxon>
        <taxon>Liliopsida</taxon>
        <taxon>Poales</taxon>
        <taxon>Poaceae</taxon>
        <taxon>BOP clade</taxon>
        <taxon>Pooideae</taxon>
        <taxon>Poodae</taxon>
        <taxon>Poeae</taxon>
        <taxon>Poeae Chloroplast Group 2 (Poeae type)</taxon>
        <taxon>Loliodinae</taxon>
        <taxon>Loliinae</taxon>
        <taxon>Lolium</taxon>
    </lineage>
</organism>
<dbReference type="EMBL" id="JAUUTY010000004">
    <property type="protein sequence ID" value="KAK1643143.1"/>
    <property type="molecule type" value="Genomic_DNA"/>
</dbReference>
<dbReference type="SMART" id="SM00184">
    <property type="entry name" value="RING"/>
    <property type="match status" value="1"/>
</dbReference>
<dbReference type="Proteomes" id="UP001231189">
    <property type="component" value="Unassembled WGS sequence"/>
</dbReference>
<comment type="caution">
    <text evidence="6">The sequence shown here is derived from an EMBL/GenBank/DDBJ whole genome shotgun (WGS) entry which is preliminary data.</text>
</comment>
<dbReference type="PANTHER" id="PTHR47692:SF2">
    <property type="entry name" value="ZINC FINGER RING-TYPE DOMAIN CONTAINING PROTEIN"/>
    <property type="match status" value="1"/>
</dbReference>
<dbReference type="PANTHER" id="PTHR47692">
    <property type="entry name" value="RING/U-BOX SUPERFAMILY PROTEIN"/>
    <property type="match status" value="1"/>
</dbReference>
<evidence type="ECO:0000259" key="5">
    <source>
        <dbReference type="PROSITE" id="PS50089"/>
    </source>
</evidence>
<reference evidence="6" key="1">
    <citation type="submission" date="2023-07" db="EMBL/GenBank/DDBJ databases">
        <title>A chromosome-level genome assembly of Lolium multiflorum.</title>
        <authorList>
            <person name="Chen Y."/>
            <person name="Copetti D."/>
            <person name="Kolliker R."/>
            <person name="Studer B."/>
        </authorList>
    </citation>
    <scope>NUCLEOTIDE SEQUENCE</scope>
    <source>
        <strain evidence="6">02402/16</strain>
        <tissue evidence="6">Leaf</tissue>
    </source>
</reference>
<keyword evidence="2 4" id="KW-0863">Zinc-finger</keyword>
<proteinExistence type="predicted"/>
<evidence type="ECO:0000256" key="1">
    <source>
        <dbReference type="ARBA" id="ARBA00022723"/>
    </source>
</evidence>
<evidence type="ECO:0000256" key="2">
    <source>
        <dbReference type="ARBA" id="ARBA00022771"/>
    </source>
</evidence>
<name>A0AAD8W4S3_LOLMU</name>
<dbReference type="InterPro" id="IPR001841">
    <property type="entry name" value="Znf_RING"/>
</dbReference>
<evidence type="ECO:0000313" key="6">
    <source>
        <dbReference type="EMBL" id="KAK1643143.1"/>
    </source>
</evidence>
<dbReference type="InterPro" id="IPR018957">
    <property type="entry name" value="Znf_C3HC4_RING-type"/>
</dbReference>
<dbReference type="AlphaFoldDB" id="A0AAD8W4S3"/>
<dbReference type="GO" id="GO:0008270">
    <property type="term" value="F:zinc ion binding"/>
    <property type="evidence" value="ECO:0007669"/>
    <property type="project" value="UniProtKB-KW"/>
</dbReference>
<feature type="domain" description="RING-type" evidence="5">
    <location>
        <begin position="30"/>
        <end position="79"/>
    </location>
</feature>
<dbReference type="InterPro" id="IPR017907">
    <property type="entry name" value="Znf_RING_CS"/>
</dbReference>
<keyword evidence="3" id="KW-0862">Zinc</keyword>
<dbReference type="InterPro" id="IPR013083">
    <property type="entry name" value="Znf_RING/FYVE/PHD"/>
</dbReference>
<dbReference type="PROSITE" id="PS00518">
    <property type="entry name" value="ZF_RING_1"/>
    <property type="match status" value="1"/>
</dbReference>